<dbReference type="PRINTS" id="PR00315">
    <property type="entry name" value="ELONGATNFCT"/>
</dbReference>
<dbReference type="GO" id="GO:0003924">
    <property type="term" value="F:GTPase activity"/>
    <property type="evidence" value="ECO:0007669"/>
    <property type="project" value="InterPro"/>
</dbReference>
<gene>
    <name evidence="17" type="primary">cysNC</name>
    <name evidence="14" type="synonym">cysC</name>
    <name evidence="13" type="synonym">cysN</name>
    <name evidence="17" type="ORF">XTPLMG728_0393</name>
</gene>
<comment type="pathway">
    <text evidence="13">Sulfur metabolism; hydrogen sulfide biosynthesis; sulfite from sulfate: step 1/3.</text>
</comment>
<dbReference type="InterPro" id="IPR009000">
    <property type="entry name" value="Transl_B-barrel_sf"/>
</dbReference>
<accession>A0A0K2ZEN2</accession>
<keyword evidence="9 13" id="KW-0067">ATP-binding</keyword>
<evidence type="ECO:0000256" key="2">
    <source>
        <dbReference type="ARBA" id="ARBA00002357"/>
    </source>
</evidence>
<evidence type="ECO:0000259" key="16">
    <source>
        <dbReference type="PROSITE" id="PS51722"/>
    </source>
</evidence>
<dbReference type="GO" id="GO:0005524">
    <property type="term" value="F:ATP binding"/>
    <property type="evidence" value="ECO:0007669"/>
    <property type="project" value="UniProtKB-UniRule"/>
</dbReference>
<dbReference type="InterPro" id="IPR027417">
    <property type="entry name" value="P-loop_NTPase"/>
</dbReference>
<dbReference type="SUPFAM" id="SSF50465">
    <property type="entry name" value="EF-Tu/eEF-1alpha/eIF2-gamma C-terminal domain"/>
    <property type="match status" value="1"/>
</dbReference>
<dbReference type="EC" id="2.7.7.4" evidence="13"/>
<feature type="binding site" evidence="14">
    <location>
        <begin position="513"/>
        <end position="520"/>
    </location>
    <ligand>
        <name>ATP</name>
        <dbReference type="ChEBI" id="CHEBI:30616"/>
    </ligand>
</feature>
<dbReference type="NCBIfam" id="NF003013">
    <property type="entry name" value="PRK03846.1"/>
    <property type="match status" value="1"/>
</dbReference>
<keyword evidence="8 13" id="KW-0547">Nucleotide-binding</keyword>
<dbReference type="CDD" id="cd04095">
    <property type="entry name" value="CysN_NoDQ_III"/>
    <property type="match status" value="1"/>
</dbReference>
<organism evidence="17 18">
    <name type="scientific">Xanthomonas graminis pv. poae</name>
    <dbReference type="NCBI Taxonomy" id="227946"/>
    <lineage>
        <taxon>Bacteria</taxon>
        <taxon>Pseudomonadati</taxon>
        <taxon>Pseudomonadota</taxon>
        <taxon>Gammaproteobacteria</taxon>
        <taxon>Lysobacterales</taxon>
        <taxon>Lysobacteraceae</taxon>
        <taxon>Xanthomonas</taxon>
        <taxon>Xanthomonas translucens group</taxon>
        <taxon>Xanthomonas graminis</taxon>
    </lineage>
</organism>
<comment type="function">
    <text evidence="2">APS kinase catalyzes the synthesis of activated sulfate.</text>
</comment>
<keyword evidence="14" id="KW-0597">Phosphoprotein</keyword>
<dbReference type="InterPro" id="IPR002891">
    <property type="entry name" value="APS"/>
</dbReference>
<dbReference type="GO" id="GO:0004020">
    <property type="term" value="F:adenylylsulfate kinase activity"/>
    <property type="evidence" value="ECO:0007669"/>
    <property type="project" value="UniProtKB-UniRule"/>
</dbReference>
<dbReference type="EC" id="2.7.1.25" evidence="14"/>
<dbReference type="InterPro" id="IPR009001">
    <property type="entry name" value="Transl_elong_EF1A/Init_IF2_C"/>
</dbReference>
<dbReference type="InterPro" id="IPR054696">
    <property type="entry name" value="GTP-eEF1A_C"/>
</dbReference>
<feature type="binding site" evidence="13">
    <location>
        <begin position="211"/>
        <end position="214"/>
    </location>
    <ligand>
        <name>GTP</name>
        <dbReference type="ChEBI" id="CHEBI:37565"/>
    </ligand>
</feature>
<evidence type="ECO:0000313" key="17">
    <source>
        <dbReference type="EMBL" id="CTP83998.1"/>
    </source>
</evidence>
<comment type="subunit">
    <text evidence="13">Heterodimer composed of CysD, the smaller subunit, and CysN.</text>
</comment>
<dbReference type="HAMAP" id="MF_00062">
    <property type="entry name" value="Sulf_adenylyltr_sub1"/>
    <property type="match status" value="1"/>
</dbReference>
<name>A0A0K2ZEN2_9XANT</name>
<dbReference type="InterPro" id="IPR031157">
    <property type="entry name" value="G_TR_CS"/>
</dbReference>
<comment type="function">
    <text evidence="13">With CysD forms the ATP sulfurylase (ATPS) that catalyzes the adenylation of sulfate producing adenosine 5'-phosphosulfate (APS) and diphosphate, the first enzymatic step in sulfur assimilation pathway. APS synthesis involves the formation of a high-energy phosphoric-sulfuric acid anhydride bond driven by GTP hydrolysis by CysN coupled to ATP hydrolysis by CysD.</text>
</comment>
<feature type="binding site" evidence="13">
    <location>
        <begin position="77"/>
        <end position="84"/>
    </location>
    <ligand>
        <name>GTP</name>
        <dbReference type="ChEBI" id="CHEBI:37565"/>
    </ligand>
</feature>
<dbReference type="NCBIfam" id="TIGR02034">
    <property type="entry name" value="CysN"/>
    <property type="match status" value="1"/>
</dbReference>
<dbReference type="InterPro" id="IPR050100">
    <property type="entry name" value="TRAFAC_GTPase_members"/>
</dbReference>
<dbReference type="InterPro" id="IPR044139">
    <property type="entry name" value="CysN_NoDQ_III"/>
</dbReference>
<evidence type="ECO:0000313" key="18">
    <source>
        <dbReference type="Proteomes" id="UP000041247"/>
    </source>
</evidence>
<evidence type="ECO:0000256" key="15">
    <source>
        <dbReference type="SAM" id="MobiDB-lite"/>
    </source>
</evidence>
<dbReference type="NCBIfam" id="NF003478">
    <property type="entry name" value="PRK05124.1"/>
    <property type="match status" value="1"/>
</dbReference>
<comment type="similarity">
    <text evidence="13">Belongs to the TRAFAC class translation factor GTPase superfamily. Classic translation factor GTPase family. CysN/NodQ subfamily.</text>
</comment>
<dbReference type="Pfam" id="PF00009">
    <property type="entry name" value="GTP_EFTU"/>
    <property type="match status" value="1"/>
</dbReference>
<dbReference type="PANTHER" id="PTHR23115">
    <property type="entry name" value="TRANSLATION FACTOR"/>
    <property type="match status" value="1"/>
</dbReference>
<evidence type="ECO:0000256" key="11">
    <source>
        <dbReference type="ARBA" id="ARBA00023268"/>
    </source>
</evidence>
<dbReference type="Pfam" id="PF01583">
    <property type="entry name" value="APS_kinase"/>
    <property type="match status" value="1"/>
</dbReference>
<dbReference type="GO" id="GO:0000103">
    <property type="term" value="P:sulfate assimilation"/>
    <property type="evidence" value="ECO:0007669"/>
    <property type="project" value="UniProtKB-UniRule"/>
</dbReference>
<dbReference type="InterPro" id="IPR044138">
    <property type="entry name" value="CysN_II"/>
</dbReference>
<comment type="catalytic activity">
    <reaction evidence="12 13">
        <text>sulfate + ATP + H(+) = adenosine 5'-phosphosulfate + diphosphate</text>
        <dbReference type="Rhea" id="RHEA:18133"/>
        <dbReference type="ChEBI" id="CHEBI:15378"/>
        <dbReference type="ChEBI" id="CHEBI:16189"/>
        <dbReference type="ChEBI" id="CHEBI:30616"/>
        <dbReference type="ChEBI" id="CHEBI:33019"/>
        <dbReference type="ChEBI" id="CHEBI:58243"/>
        <dbReference type="EC" id="2.7.7.4"/>
    </reaction>
</comment>
<feature type="domain" description="Tr-type G" evidence="16">
    <location>
        <begin position="68"/>
        <end position="282"/>
    </location>
</feature>
<dbReference type="GO" id="GO:0004781">
    <property type="term" value="F:sulfate adenylyltransferase (ATP) activity"/>
    <property type="evidence" value="ECO:0007669"/>
    <property type="project" value="UniProtKB-UniRule"/>
</dbReference>
<dbReference type="CDD" id="cd04166">
    <property type="entry name" value="CysN_ATPS"/>
    <property type="match status" value="1"/>
</dbReference>
<feature type="binding site" evidence="13">
    <location>
        <begin position="156"/>
        <end position="160"/>
    </location>
    <ligand>
        <name>GTP</name>
        <dbReference type="ChEBI" id="CHEBI:37565"/>
    </ligand>
</feature>
<evidence type="ECO:0000256" key="13">
    <source>
        <dbReference type="HAMAP-Rule" id="MF_00062"/>
    </source>
</evidence>
<dbReference type="Pfam" id="PF22594">
    <property type="entry name" value="GTP-eEF1A_C"/>
    <property type="match status" value="1"/>
</dbReference>
<proteinExistence type="inferred from homology"/>
<dbReference type="SUPFAM" id="SSF50447">
    <property type="entry name" value="Translation proteins"/>
    <property type="match status" value="1"/>
</dbReference>
<dbReference type="UniPathway" id="UPA00140">
    <property type="reaction ID" value="UER00204"/>
</dbReference>
<dbReference type="NCBIfam" id="TIGR00455">
    <property type="entry name" value="apsK"/>
    <property type="match status" value="1"/>
</dbReference>
<comment type="similarity">
    <text evidence="4">In the C-terminal section; belongs to the APS kinase family.</text>
</comment>
<comment type="catalytic activity">
    <reaction evidence="1 14">
        <text>adenosine 5'-phosphosulfate + ATP = 3'-phosphoadenylyl sulfate + ADP + H(+)</text>
        <dbReference type="Rhea" id="RHEA:24152"/>
        <dbReference type="ChEBI" id="CHEBI:15378"/>
        <dbReference type="ChEBI" id="CHEBI:30616"/>
        <dbReference type="ChEBI" id="CHEBI:58243"/>
        <dbReference type="ChEBI" id="CHEBI:58339"/>
        <dbReference type="ChEBI" id="CHEBI:456216"/>
        <dbReference type="EC" id="2.7.1.25"/>
    </reaction>
</comment>
<dbReference type="GO" id="GO:0070814">
    <property type="term" value="P:hydrogen sulfide biosynthetic process"/>
    <property type="evidence" value="ECO:0007669"/>
    <property type="project" value="UniProtKB-UniRule"/>
</dbReference>
<comment type="similarity">
    <text evidence="5">In the N-terminal section; belongs to the TRAFAC class translation factor GTPase superfamily. Classic translation factor GTPase family. CysN/NodQ subfamily.</text>
</comment>
<dbReference type="PROSITE" id="PS51722">
    <property type="entry name" value="G_TR_2"/>
    <property type="match status" value="1"/>
</dbReference>
<dbReference type="CDD" id="cd02027">
    <property type="entry name" value="APSK"/>
    <property type="match status" value="1"/>
</dbReference>
<evidence type="ECO:0000256" key="5">
    <source>
        <dbReference type="ARBA" id="ARBA00007237"/>
    </source>
</evidence>
<evidence type="ECO:0000256" key="1">
    <source>
        <dbReference type="ARBA" id="ARBA00001823"/>
    </source>
</evidence>
<feature type="active site" description="Phosphoserine intermediate" evidence="14">
    <location>
        <position position="587"/>
    </location>
</feature>
<reference evidence="17 18" key="1">
    <citation type="submission" date="2015-07" db="EMBL/GenBank/DDBJ databases">
        <authorList>
            <person name="Noorani M."/>
        </authorList>
    </citation>
    <scope>NUCLEOTIDE SEQUENCE [LARGE SCALE GENOMIC DNA]</scope>
    <source>
        <strain evidence="17">LMG728</strain>
    </source>
</reference>
<evidence type="ECO:0000256" key="4">
    <source>
        <dbReference type="ARBA" id="ARBA00005438"/>
    </source>
</evidence>
<comment type="similarity">
    <text evidence="14">Belongs to the APS kinase family.</text>
</comment>
<evidence type="ECO:0000256" key="6">
    <source>
        <dbReference type="ARBA" id="ARBA00022679"/>
    </source>
</evidence>
<dbReference type="InterPro" id="IPR000795">
    <property type="entry name" value="T_Tr_GTP-bd_dom"/>
</dbReference>
<evidence type="ECO:0000256" key="8">
    <source>
        <dbReference type="ARBA" id="ARBA00022741"/>
    </source>
</evidence>
<dbReference type="AlphaFoldDB" id="A0A0K2ZEN2"/>
<dbReference type="InterPro" id="IPR059117">
    <property type="entry name" value="APS_kinase_dom"/>
</dbReference>
<protein>
    <recommendedName>
        <fullName evidence="13 14">Multifunctional fusion protein</fullName>
    </recommendedName>
    <domain>
        <recommendedName>
            <fullName evidence="13">Sulfate adenylyltransferase subunit 1</fullName>
            <ecNumber evidence="13">2.7.7.4</ecNumber>
        </recommendedName>
        <alternativeName>
            <fullName evidence="13">ATP-sulfurylase large subunit</fullName>
        </alternativeName>
        <alternativeName>
            <fullName evidence="13">Sulfate adenylate transferase</fullName>
            <shortName evidence="13">SAT</shortName>
        </alternativeName>
    </domain>
    <domain>
        <recommendedName>
            <fullName evidence="14">Adenylyl-sulfate kinase</fullName>
            <ecNumber evidence="14">2.7.1.25</ecNumber>
        </recommendedName>
        <alternativeName>
            <fullName evidence="14">APS kinase</fullName>
        </alternativeName>
        <alternativeName>
            <fullName evidence="14">ATP adenosine-5'-phosphosulfate 3'-phosphotransferase</fullName>
        </alternativeName>
        <alternativeName>
            <fullName evidence="14">Adenosine-5'-phosphosulfate kinase</fullName>
        </alternativeName>
    </domain>
</protein>
<evidence type="ECO:0000256" key="10">
    <source>
        <dbReference type="ARBA" id="ARBA00023134"/>
    </source>
</evidence>
<evidence type="ECO:0000256" key="12">
    <source>
        <dbReference type="ARBA" id="ARBA00049370"/>
    </source>
</evidence>
<keyword evidence="7 13" id="KW-0548">Nucleotidyltransferase</keyword>
<dbReference type="PROSITE" id="PS00301">
    <property type="entry name" value="G_TR_1"/>
    <property type="match status" value="1"/>
</dbReference>
<comment type="function">
    <text evidence="14">Catalyzes the synthesis of activated sulfate.</text>
</comment>
<sequence>MAIKTGLGTRDSGLEKAPEFETPDSAVGRLSASDADPQFAASSESRVPSPESRSGDAVAAYLQQHEHKPLLRFITCGSVDDGKSTLIGRLLYDSKRLFDDQLAALSTDSKRHGTRGGEIDYALLLDGLAAEREQGITIDVAYRYFDTDQRKFIVADCPGHEQYTRNMATGASTADVAVVLVDARKGLLTQTRRHSYIVSLLGIRHVVLAVNKMDLVDFDQATFDAIVASYRALAAQLGIAHVQCIPLSALDGDNLSQRSARTPWYGGPALLDYLEGLDLAVRDADSGLRLPVQWVNRPNQQFRGFAGTLAAGQVRPGDAVVVLPSARRSTVARVLDGNGDVDRAVAGQAVTLTLADEIDVGRGDVIAAADDPPEVADQFAAHVLWMDDAALLPGRPYWLKLGTRTVSASVSEIKHRIDVNTQERLAAKRLELNEVGYCNLSLDEAIAFAPYARNRALGGFILIDRQSNATVAAGTLDFALRRAGNVHWQHLDVDRAARARIKGQSPKVLWFTGLSGAGKSTVANLVDKRLHALGYHTFILDGDNLRHGLNRDLGFTDEDRVENIRRVAEVARLMADAGLIVLVSFISPFRAERRMARERFAEGEFVEVFVDVPLHVAEARDVKGLYAKARAGQIPNFTGIDSPYEAPQQPELHLRADGENAQALAAQVLAWLDAYD</sequence>
<comment type="pathway">
    <text evidence="3 14">Sulfur metabolism; hydrogen sulfide biosynthesis; sulfite from sulfate: step 2/3.</text>
</comment>
<dbReference type="EMBL" id="CXOK01000011">
    <property type="protein sequence ID" value="CTP83998.1"/>
    <property type="molecule type" value="Genomic_DNA"/>
</dbReference>
<keyword evidence="14" id="KW-0418">Kinase</keyword>
<dbReference type="Gene3D" id="3.40.50.300">
    <property type="entry name" value="P-loop containing nucleotide triphosphate hydrolases"/>
    <property type="match status" value="2"/>
</dbReference>
<dbReference type="RefSeq" id="WP_053839853.1">
    <property type="nucleotide sequence ID" value="NZ_CP076250.1"/>
</dbReference>
<dbReference type="NCBIfam" id="NF004035">
    <property type="entry name" value="PRK05506.1"/>
    <property type="match status" value="1"/>
</dbReference>
<dbReference type="CDD" id="cd03695">
    <property type="entry name" value="CysN_NodQ_II"/>
    <property type="match status" value="1"/>
</dbReference>
<feature type="compositionally biased region" description="Low complexity" evidence="15">
    <location>
        <begin position="40"/>
        <end position="52"/>
    </location>
</feature>
<keyword evidence="11" id="KW-0511">Multifunctional enzyme</keyword>
<evidence type="ECO:0000256" key="9">
    <source>
        <dbReference type="ARBA" id="ARBA00022840"/>
    </source>
</evidence>
<keyword evidence="6 13" id="KW-0808">Transferase</keyword>
<dbReference type="Proteomes" id="UP000041247">
    <property type="component" value="Unassembled WGS sequence"/>
</dbReference>
<dbReference type="SUPFAM" id="SSF52540">
    <property type="entry name" value="P-loop containing nucleoside triphosphate hydrolases"/>
    <property type="match status" value="2"/>
</dbReference>
<evidence type="ECO:0000256" key="3">
    <source>
        <dbReference type="ARBA" id="ARBA00004806"/>
    </source>
</evidence>
<dbReference type="HAMAP" id="MF_00065">
    <property type="entry name" value="Adenylyl_sulf_kinase"/>
    <property type="match status" value="1"/>
</dbReference>
<dbReference type="InterPro" id="IPR041757">
    <property type="entry name" value="CysN_GTP-bd"/>
</dbReference>
<feature type="region of interest" description="Disordered" evidence="15">
    <location>
        <begin position="1"/>
        <end position="55"/>
    </location>
</feature>
<evidence type="ECO:0000256" key="7">
    <source>
        <dbReference type="ARBA" id="ARBA00022695"/>
    </source>
</evidence>
<dbReference type="Gene3D" id="2.40.30.10">
    <property type="entry name" value="Translation factors"/>
    <property type="match status" value="2"/>
</dbReference>
<evidence type="ECO:0000256" key="14">
    <source>
        <dbReference type="HAMAP-Rule" id="MF_00065"/>
    </source>
</evidence>
<dbReference type="FunFam" id="3.40.50.300:FF:000119">
    <property type="entry name" value="Sulfate adenylyltransferase subunit 1"/>
    <property type="match status" value="1"/>
</dbReference>
<dbReference type="InterPro" id="IPR011779">
    <property type="entry name" value="SO4_adenylTrfase_lsu"/>
</dbReference>
<dbReference type="GO" id="GO:0005525">
    <property type="term" value="F:GTP binding"/>
    <property type="evidence" value="ECO:0007669"/>
    <property type="project" value="UniProtKB-UniRule"/>
</dbReference>
<keyword evidence="10 13" id="KW-0342">GTP-binding</keyword>